<feature type="domain" description="Peptidase M48" evidence="8">
    <location>
        <begin position="159"/>
        <end position="336"/>
    </location>
</feature>
<keyword evidence="7" id="KW-0472">Membrane</keyword>
<evidence type="ECO:0000313" key="9">
    <source>
        <dbReference type="EMBL" id="AFH92435.1"/>
    </source>
</evidence>
<keyword evidence="7" id="KW-1133">Transmembrane helix</keyword>
<keyword evidence="3 6" id="KW-0378">Hydrolase</keyword>
<keyword evidence="5 6" id="KW-0482">Metalloprotease</keyword>
<dbReference type="OrthoDB" id="9810445at2"/>
<dbReference type="PATRIC" id="fig|1157951.4.peg.537"/>
<dbReference type="Pfam" id="PF01435">
    <property type="entry name" value="Peptidase_M48"/>
    <property type="match status" value="1"/>
</dbReference>
<protein>
    <submittedName>
        <fullName evidence="9">Peptidase M48 Ste24p</fullName>
    </submittedName>
</protein>
<evidence type="ECO:0000256" key="2">
    <source>
        <dbReference type="ARBA" id="ARBA00022723"/>
    </source>
</evidence>
<sequence>MNIVGEYTYNKKALKHSAFIELDNDKHQITLHVNDEVKTYLYQDIHLSKPLGTLPDSIYFSDGGCFTCDKEQHLRNKLVLKKGKLHFGVIHFLERYKMASLYLLACIIPMVYLFFQFFLPSMASIIAKETPVRIQMHLGQETLVLLDESVLEPSKLPLKKQQKLKALFERITPQEFNNYDLKPRLIFRDYPKQANALTLTDGTIIITDELVNLIEDENELVSVLLHEMGHHYHHHIMNSLVSSSSLKFVSMWILRKSSGIEDILLNSGNQLMTLSYSRDMELEADQFAIEYMLKQERPLEMMESIFIKLANISPEMKSKLLSTHPLWKERLNAIDASKPYSQDKKH</sequence>
<dbReference type="GO" id="GO:0051603">
    <property type="term" value="P:proteolysis involved in protein catabolic process"/>
    <property type="evidence" value="ECO:0007669"/>
    <property type="project" value="TreeGrafter"/>
</dbReference>
<evidence type="ECO:0000256" key="6">
    <source>
        <dbReference type="RuleBase" id="RU003983"/>
    </source>
</evidence>
<gene>
    <name evidence="9" type="ordered locus">S70_02710</name>
</gene>
<feature type="transmembrane region" description="Helical" evidence="7">
    <location>
        <begin position="101"/>
        <end position="119"/>
    </location>
</feature>
<dbReference type="InterPro" id="IPR001915">
    <property type="entry name" value="Peptidase_M48"/>
</dbReference>
<keyword evidence="7" id="KW-0812">Transmembrane</keyword>
<evidence type="ECO:0000256" key="5">
    <source>
        <dbReference type="ARBA" id="ARBA00023049"/>
    </source>
</evidence>
<evidence type="ECO:0000256" key="1">
    <source>
        <dbReference type="ARBA" id="ARBA00022670"/>
    </source>
</evidence>
<dbReference type="GO" id="GO:0016020">
    <property type="term" value="C:membrane"/>
    <property type="evidence" value="ECO:0007669"/>
    <property type="project" value="TreeGrafter"/>
</dbReference>
<dbReference type="Proteomes" id="UP000005012">
    <property type="component" value="Chromosome"/>
</dbReference>
<dbReference type="GeneID" id="93518723"/>
<keyword evidence="4 6" id="KW-0862">Zinc</keyword>
<keyword evidence="2" id="KW-0479">Metal-binding</keyword>
<dbReference type="PANTHER" id="PTHR22726">
    <property type="entry name" value="METALLOENDOPEPTIDASE OMA1"/>
    <property type="match status" value="1"/>
</dbReference>
<dbReference type="GO" id="GO:0004222">
    <property type="term" value="F:metalloendopeptidase activity"/>
    <property type="evidence" value="ECO:0007669"/>
    <property type="project" value="InterPro"/>
</dbReference>
<accession>A0A140NH44</accession>
<dbReference type="HOGENOM" id="CLU_029002_0_1_6"/>
<dbReference type="InterPro" id="IPR051156">
    <property type="entry name" value="Mito/Outer_Membr_Metalloprot"/>
</dbReference>
<dbReference type="EMBL" id="CP003488">
    <property type="protein sequence ID" value="AFH92435.1"/>
    <property type="molecule type" value="Genomic_DNA"/>
</dbReference>
<dbReference type="RefSeq" id="WP_014656295.1">
    <property type="nucleotide sequence ID" value="NC_017731.1"/>
</dbReference>
<evidence type="ECO:0000313" key="10">
    <source>
        <dbReference type="Proteomes" id="UP000005012"/>
    </source>
</evidence>
<dbReference type="KEGG" id="psi:S70_02710"/>
<name>A0A140NH44_PROSM</name>
<proteinExistence type="inferred from homology"/>
<keyword evidence="1 6" id="KW-0645">Protease</keyword>
<evidence type="ECO:0000256" key="7">
    <source>
        <dbReference type="SAM" id="Phobius"/>
    </source>
</evidence>
<evidence type="ECO:0000256" key="3">
    <source>
        <dbReference type="ARBA" id="ARBA00022801"/>
    </source>
</evidence>
<organism evidence="9 10">
    <name type="scientific">Providencia stuartii (strain MRSN 2154)</name>
    <dbReference type="NCBI Taxonomy" id="1157951"/>
    <lineage>
        <taxon>Bacteria</taxon>
        <taxon>Pseudomonadati</taxon>
        <taxon>Pseudomonadota</taxon>
        <taxon>Gammaproteobacteria</taxon>
        <taxon>Enterobacterales</taxon>
        <taxon>Morganellaceae</taxon>
        <taxon>Providencia</taxon>
    </lineage>
</organism>
<dbReference type="GO" id="GO:0046872">
    <property type="term" value="F:metal ion binding"/>
    <property type="evidence" value="ECO:0007669"/>
    <property type="project" value="UniProtKB-KW"/>
</dbReference>
<evidence type="ECO:0000259" key="8">
    <source>
        <dbReference type="Pfam" id="PF01435"/>
    </source>
</evidence>
<dbReference type="PANTHER" id="PTHR22726:SF24">
    <property type="entry name" value="M48 FAMILY METALLOPEPTIDASE"/>
    <property type="match status" value="1"/>
</dbReference>
<dbReference type="CDD" id="cd07332">
    <property type="entry name" value="M48C_Oma1_like"/>
    <property type="match status" value="1"/>
</dbReference>
<comment type="cofactor">
    <cofactor evidence="6">
        <name>Zn(2+)</name>
        <dbReference type="ChEBI" id="CHEBI:29105"/>
    </cofactor>
    <text evidence="6">Binds 1 zinc ion per subunit.</text>
</comment>
<evidence type="ECO:0000256" key="4">
    <source>
        <dbReference type="ARBA" id="ARBA00022833"/>
    </source>
</evidence>
<comment type="similarity">
    <text evidence="6">Belongs to the peptidase M48 family.</text>
</comment>
<dbReference type="Gene3D" id="3.30.2010.10">
    <property type="entry name" value="Metalloproteases ('zincins'), catalytic domain"/>
    <property type="match status" value="1"/>
</dbReference>
<dbReference type="AlphaFoldDB" id="A0A140NH44"/>
<reference evidence="10" key="2">
    <citation type="submission" date="2012-04" db="EMBL/GenBank/DDBJ databases">
        <title>Complete genome sequence of Providencia stuartii clinical isolate MRSN 2154.</title>
        <authorList>
            <person name="Clifford R.J."/>
            <person name="Hang J."/>
            <person name="Riley M.C."/>
            <person name="Onmus-Leone F."/>
            <person name="Kuschner R.A."/>
            <person name="Lesho E.P."/>
            <person name="Waterman P.E."/>
        </authorList>
    </citation>
    <scope>NUCLEOTIDE SEQUENCE [LARGE SCALE GENOMIC DNA]</scope>
    <source>
        <strain evidence="10">MRSN 2154</strain>
    </source>
</reference>
<reference evidence="9 10" key="1">
    <citation type="journal article" date="2012" name="J. Bacteriol.">
        <title>Complete Genome Sequence of Providencia stuartii Clinical Isolate MRSN 2154.</title>
        <authorList>
            <person name="Clifford R.J."/>
            <person name="Hang J."/>
            <person name="Riley M.C."/>
            <person name="Onmus-Leone F."/>
            <person name="Kuschner R.A."/>
            <person name="Lesho E.P."/>
            <person name="Waterman P.E."/>
        </authorList>
    </citation>
    <scope>NUCLEOTIDE SEQUENCE [LARGE SCALE GENOMIC DNA]</scope>
    <source>
        <strain evidence="9 10">MRSN 2154</strain>
    </source>
</reference>